<dbReference type="SMART" id="SM00369">
    <property type="entry name" value="LRR_TYP"/>
    <property type="match status" value="6"/>
</dbReference>
<evidence type="ECO:0000256" key="23">
    <source>
        <dbReference type="PROSITE-ProRule" id="PRU10141"/>
    </source>
</evidence>
<evidence type="ECO:0000256" key="6">
    <source>
        <dbReference type="ARBA" id="ARBA00022475"/>
    </source>
</evidence>
<keyword evidence="8" id="KW-0597">Phosphoprotein</keyword>
<dbReference type="Pfam" id="PF08263">
    <property type="entry name" value="LRRNT_2"/>
    <property type="match status" value="1"/>
</dbReference>
<dbReference type="FunFam" id="1.10.510.10:FF:000192">
    <property type="entry name" value="LRR receptor-like serine/threonine-protein kinase RPK2"/>
    <property type="match status" value="1"/>
</dbReference>
<feature type="transmembrane region" description="Helical" evidence="25">
    <location>
        <begin position="553"/>
        <end position="578"/>
    </location>
</feature>
<dbReference type="EC" id="2.7.11.1" evidence="4"/>
<dbReference type="InterPro" id="IPR003591">
    <property type="entry name" value="Leu-rich_rpt_typical-subtyp"/>
</dbReference>
<evidence type="ECO:0000256" key="10">
    <source>
        <dbReference type="ARBA" id="ARBA00022679"/>
    </source>
</evidence>
<feature type="region of interest" description="Disordered" evidence="24">
    <location>
        <begin position="520"/>
        <end position="550"/>
    </location>
</feature>
<keyword evidence="7" id="KW-0723">Serine/threonine-protein kinase</keyword>
<dbReference type="GO" id="GO:0009945">
    <property type="term" value="P:radial axis specification"/>
    <property type="evidence" value="ECO:0007669"/>
    <property type="project" value="UniProtKB-ARBA"/>
</dbReference>
<evidence type="ECO:0000256" key="25">
    <source>
        <dbReference type="SAM" id="Phobius"/>
    </source>
</evidence>
<dbReference type="GO" id="GO:0005886">
    <property type="term" value="C:plasma membrane"/>
    <property type="evidence" value="ECO:0007669"/>
    <property type="project" value="UniProtKB-SubCell"/>
</dbReference>
<evidence type="ECO:0000256" key="16">
    <source>
        <dbReference type="ARBA" id="ARBA00022840"/>
    </source>
</evidence>
<evidence type="ECO:0000256" key="17">
    <source>
        <dbReference type="ARBA" id="ARBA00022989"/>
    </source>
</evidence>
<dbReference type="InterPro" id="IPR013210">
    <property type="entry name" value="LRR_N_plant-typ"/>
</dbReference>
<keyword evidence="13" id="KW-0677">Repeat</keyword>
<comment type="caution">
    <text evidence="28">The sequence shown here is derived from an EMBL/GenBank/DDBJ whole genome shotgun (WGS) entry which is preliminary data.</text>
</comment>
<dbReference type="Proteomes" id="UP001190926">
    <property type="component" value="Unassembled WGS sequence"/>
</dbReference>
<dbReference type="Gene3D" id="1.10.510.10">
    <property type="entry name" value="Transferase(Phosphotransferase) domain 1"/>
    <property type="match status" value="1"/>
</dbReference>
<dbReference type="InterPro" id="IPR001611">
    <property type="entry name" value="Leu-rich_rpt"/>
</dbReference>
<comment type="similarity">
    <text evidence="2">Belongs to the protein kinase superfamily. Ser/Thr protein kinase family.</text>
</comment>
<dbReference type="FunFam" id="3.80.10.10:FF:000275">
    <property type="entry name" value="Leucine-rich repeat receptor-like protein kinase"/>
    <property type="match status" value="1"/>
</dbReference>
<feature type="transmembrane region" description="Helical" evidence="25">
    <location>
        <begin position="715"/>
        <end position="735"/>
    </location>
</feature>
<evidence type="ECO:0000256" key="19">
    <source>
        <dbReference type="ARBA" id="ARBA00023170"/>
    </source>
</evidence>
<dbReference type="PROSITE" id="PS00107">
    <property type="entry name" value="PROTEIN_KINASE_ATP"/>
    <property type="match status" value="1"/>
</dbReference>
<evidence type="ECO:0000313" key="28">
    <source>
        <dbReference type="EMBL" id="KAH6823101.1"/>
    </source>
</evidence>
<evidence type="ECO:0000256" key="11">
    <source>
        <dbReference type="ARBA" id="ARBA00022692"/>
    </source>
</evidence>
<dbReference type="GO" id="GO:0048508">
    <property type="term" value="P:embryonic meristem development"/>
    <property type="evidence" value="ECO:0007669"/>
    <property type="project" value="UniProtKB-ARBA"/>
</dbReference>
<evidence type="ECO:0000256" key="24">
    <source>
        <dbReference type="SAM" id="MobiDB-lite"/>
    </source>
</evidence>
<dbReference type="InterPro" id="IPR017441">
    <property type="entry name" value="Protein_kinase_ATP_BS"/>
</dbReference>
<evidence type="ECO:0000256" key="13">
    <source>
        <dbReference type="ARBA" id="ARBA00022737"/>
    </source>
</evidence>
<comment type="subcellular location">
    <subcellularLocation>
        <location evidence="1">Cell membrane</location>
        <topology evidence="1">Single-pass type I membrane protein</topology>
    </subcellularLocation>
</comment>
<keyword evidence="19" id="KW-0675">Receptor</keyword>
<dbReference type="GO" id="GO:0051707">
    <property type="term" value="P:response to other organism"/>
    <property type="evidence" value="ECO:0007669"/>
    <property type="project" value="UniProtKB-ARBA"/>
</dbReference>
<keyword evidence="15" id="KW-0418">Kinase</keyword>
<comment type="catalytic activity">
    <reaction evidence="21">
        <text>L-threonyl-[protein] + ATP = O-phospho-L-threonyl-[protein] + ADP + H(+)</text>
        <dbReference type="Rhea" id="RHEA:46608"/>
        <dbReference type="Rhea" id="RHEA-COMP:11060"/>
        <dbReference type="Rhea" id="RHEA-COMP:11605"/>
        <dbReference type="ChEBI" id="CHEBI:15378"/>
        <dbReference type="ChEBI" id="CHEBI:30013"/>
        <dbReference type="ChEBI" id="CHEBI:30616"/>
        <dbReference type="ChEBI" id="CHEBI:61977"/>
        <dbReference type="ChEBI" id="CHEBI:456216"/>
        <dbReference type="EC" id="2.7.11.1"/>
    </reaction>
</comment>
<evidence type="ECO:0000256" key="20">
    <source>
        <dbReference type="ARBA" id="ARBA00023180"/>
    </source>
</evidence>
<dbReference type="Gene3D" id="3.80.10.10">
    <property type="entry name" value="Ribonuclease Inhibitor"/>
    <property type="match status" value="2"/>
</dbReference>
<evidence type="ECO:0000313" key="29">
    <source>
        <dbReference type="Proteomes" id="UP001190926"/>
    </source>
</evidence>
<keyword evidence="6" id="KW-1003">Cell membrane</keyword>
<keyword evidence="5" id="KW-0217">Developmental protein</keyword>
<dbReference type="SUPFAM" id="SSF52047">
    <property type="entry name" value="RNI-like"/>
    <property type="match status" value="1"/>
</dbReference>
<proteinExistence type="inferred from homology"/>
<evidence type="ECO:0000256" key="21">
    <source>
        <dbReference type="ARBA" id="ARBA00047899"/>
    </source>
</evidence>
<dbReference type="FunFam" id="3.30.200.20:FF:000260">
    <property type="entry name" value="LRR receptor-like serine/threonine-protein kinase RPK2"/>
    <property type="match status" value="1"/>
</dbReference>
<evidence type="ECO:0000256" key="5">
    <source>
        <dbReference type="ARBA" id="ARBA00022473"/>
    </source>
</evidence>
<dbReference type="InterPro" id="IPR011009">
    <property type="entry name" value="Kinase-like_dom_sf"/>
</dbReference>
<dbReference type="PROSITE" id="PS50011">
    <property type="entry name" value="PROTEIN_KINASE_DOM"/>
    <property type="match status" value="1"/>
</dbReference>
<keyword evidence="14 23" id="KW-0547">Nucleotide-binding</keyword>
<keyword evidence="17 25" id="KW-1133">Transmembrane helix</keyword>
<keyword evidence="16 23" id="KW-0067">ATP-binding</keyword>
<dbReference type="EMBL" id="SDAM02001008">
    <property type="protein sequence ID" value="KAH6823101.1"/>
    <property type="molecule type" value="Genomic_DNA"/>
</dbReference>
<keyword evidence="11 25" id="KW-0812">Transmembrane</keyword>
<keyword evidence="29" id="KW-1185">Reference proteome</keyword>
<protein>
    <recommendedName>
        <fullName evidence="4">non-specific serine/threonine protein kinase</fullName>
        <ecNumber evidence="4">2.7.11.1</ecNumber>
    </recommendedName>
</protein>
<evidence type="ECO:0000256" key="8">
    <source>
        <dbReference type="ARBA" id="ARBA00022553"/>
    </source>
</evidence>
<dbReference type="Gene3D" id="3.30.200.20">
    <property type="entry name" value="Phosphorylase Kinase, domain 1"/>
    <property type="match status" value="1"/>
</dbReference>
<name>A0AAD4IXT0_PERFH</name>
<dbReference type="SMART" id="SM00220">
    <property type="entry name" value="S_TKc"/>
    <property type="match status" value="1"/>
</dbReference>
<gene>
    <name evidence="28" type="ORF">C2S53_011274</name>
</gene>
<feature type="chain" id="PRO_5042094839" description="non-specific serine/threonine protein kinase" evidence="26">
    <location>
        <begin position="36"/>
        <end position="900"/>
    </location>
</feature>
<sequence>MAALAEMGNKVSLFSAAVDLVTLLLFLCILPSVSTQFSDDRMVLVELKRSFSDPYGILDSWNAGSSNHCSWFGVSCNSDFRVSMLKIGGNLSRSPSCSIKSEPALHGFGIARKCSDQSEIGGTLSAVIGKFKYLRVLSLPFNKIGGEIPVEIWGLRSLEVLDLEGNGMYGHLSSFGFSGLRKLRVLNLASNRIFGKFPPSLSECKSLRILNLAGNRINDVIPGFVGGFGKLRVVNLSFNRLVGYVPSNFGYDCGNLEHLDLSRNFLKGEIPRALGKCSRLRTVLLSSNALYGVIPNELGKLQNLEVLNVARNRLGGPLPANLGNCSDLSVIVLSSHLNALRVMRPPRGRAPHGSTDAALDDHNSFEGSIPDEITTLPKLKILWAPGANFEGRFPRNWGNCKSIMMVNLAQNHFTGDIFGLFSDCTDLQYLNLSSNKLSGKLDENLPSCVTMFDVSGNMLSGPIPSFNTNVCHLHPYDPSVAYAALLVKMSHEMLIVENDYPNAFLGLTATSFILPMPPVNGLRETSPQTTPAPPPDASNDDHSKSSSDHGDSALAMASIVAASAAGSFILVSLFLYCCKSRKGKEMAMTTEISASPQRERVIVFNDVGATLTYDSIVHATENFHRRYCIGNGGFGKTYRAEVAPGNSVAVKRLTAERHQGAAQFHAEVSSLGQIKHPNLITLLGYYSCGPEMFLIYNYLPGGNLDRFIRDRARRVFNYSILHKIALHIATALWYLHDQCDPRILHRDIKPSNILLDDDSNAFLADFGLCKILATSETHATTRVAGTYGYISPEYALTGRVSDRADVYSYGVVLLELLSDKRALDPSFYSHEDGFNIVSWACMMLNQDRSDEVFTASLWDTGPRDKLVKMLHVAVLCTVDSVSARPSMRHVVHRLKQIQPE</sequence>
<evidence type="ECO:0000259" key="27">
    <source>
        <dbReference type="PROSITE" id="PS50011"/>
    </source>
</evidence>
<evidence type="ECO:0000256" key="2">
    <source>
        <dbReference type="ARBA" id="ARBA00008684"/>
    </source>
</evidence>
<dbReference type="FunFam" id="3.80.10.10:FF:000041">
    <property type="entry name" value="LRR receptor-like serine/threonine-protein kinase ERECTA"/>
    <property type="match status" value="1"/>
</dbReference>
<evidence type="ECO:0000256" key="18">
    <source>
        <dbReference type="ARBA" id="ARBA00023136"/>
    </source>
</evidence>
<keyword evidence="10" id="KW-0808">Transferase</keyword>
<keyword evidence="12 26" id="KW-0732">Signal</keyword>
<evidence type="ECO:0000256" key="14">
    <source>
        <dbReference type="ARBA" id="ARBA00022741"/>
    </source>
</evidence>
<dbReference type="GO" id="GO:0009414">
    <property type="term" value="P:response to water deprivation"/>
    <property type="evidence" value="ECO:0007669"/>
    <property type="project" value="UniProtKB-ARBA"/>
</dbReference>
<dbReference type="SUPFAM" id="SSF56112">
    <property type="entry name" value="Protein kinase-like (PK-like)"/>
    <property type="match status" value="1"/>
</dbReference>
<dbReference type="InterPro" id="IPR000719">
    <property type="entry name" value="Prot_kinase_dom"/>
</dbReference>
<dbReference type="PROSITE" id="PS00108">
    <property type="entry name" value="PROTEIN_KINASE_ST"/>
    <property type="match status" value="1"/>
</dbReference>
<keyword evidence="9" id="KW-0433">Leucine-rich repeat</keyword>
<dbReference type="FunFam" id="3.80.10.10:FF:000383">
    <property type="entry name" value="Leucine-rich repeat receptor protein kinase EMS1"/>
    <property type="match status" value="1"/>
</dbReference>
<dbReference type="Pfam" id="PF00069">
    <property type="entry name" value="Pkinase"/>
    <property type="match status" value="1"/>
</dbReference>
<reference evidence="28 29" key="1">
    <citation type="journal article" date="2021" name="Nat. Commun.">
        <title>Incipient diploidization of the medicinal plant Perilla within 10,000 years.</title>
        <authorList>
            <person name="Zhang Y."/>
            <person name="Shen Q."/>
            <person name="Leng L."/>
            <person name="Zhang D."/>
            <person name="Chen S."/>
            <person name="Shi Y."/>
            <person name="Ning Z."/>
            <person name="Chen S."/>
        </authorList>
    </citation>
    <scope>NUCLEOTIDE SEQUENCE [LARGE SCALE GENOMIC DNA]</scope>
    <source>
        <strain evidence="29">cv. PC099</strain>
    </source>
</reference>
<evidence type="ECO:0000256" key="12">
    <source>
        <dbReference type="ARBA" id="ARBA00022729"/>
    </source>
</evidence>
<evidence type="ECO:0000256" key="3">
    <source>
        <dbReference type="ARBA" id="ARBA00009592"/>
    </source>
</evidence>
<evidence type="ECO:0000256" key="26">
    <source>
        <dbReference type="SAM" id="SignalP"/>
    </source>
</evidence>
<evidence type="ECO:0000256" key="15">
    <source>
        <dbReference type="ARBA" id="ARBA00022777"/>
    </source>
</evidence>
<comment type="catalytic activity">
    <reaction evidence="22">
        <text>L-seryl-[protein] + ATP = O-phospho-L-seryl-[protein] + ADP + H(+)</text>
        <dbReference type="Rhea" id="RHEA:17989"/>
        <dbReference type="Rhea" id="RHEA-COMP:9863"/>
        <dbReference type="Rhea" id="RHEA-COMP:11604"/>
        <dbReference type="ChEBI" id="CHEBI:15378"/>
        <dbReference type="ChEBI" id="CHEBI:29999"/>
        <dbReference type="ChEBI" id="CHEBI:30616"/>
        <dbReference type="ChEBI" id="CHEBI:83421"/>
        <dbReference type="ChEBI" id="CHEBI:456216"/>
        <dbReference type="EC" id="2.7.11.1"/>
    </reaction>
</comment>
<comment type="similarity">
    <text evidence="3">Belongs to the RLP family.</text>
</comment>
<dbReference type="GO" id="GO:0005524">
    <property type="term" value="F:ATP binding"/>
    <property type="evidence" value="ECO:0007669"/>
    <property type="project" value="UniProtKB-UniRule"/>
</dbReference>
<dbReference type="GO" id="GO:0009409">
    <property type="term" value="P:response to cold"/>
    <property type="evidence" value="ECO:0007669"/>
    <property type="project" value="UniProtKB-ARBA"/>
</dbReference>
<dbReference type="PANTHER" id="PTHR48056:SF81">
    <property type="entry name" value="RECEPTOR PROTEIN-TYROSINE KINASE CEPR1"/>
    <property type="match status" value="1"/>
</dbReference>
<dbReference type="AlphaFoldDB" id="A0AAD4IXT0"/>
<evidence type="ECO:0000256" key="22">
    <source>
        <dbReference type="ARBA" id="ARBA00048679"/>
    </source>
</evidence>
<evidence type="ECO:0000256" key="9">
    <source>
        <dbReference type="ARBA" id="ARBA00022614"/>
    </source>
</evidence>
<dbReference type="Pfam" id="PF00560">
    <property type="entry name" value="LRR_1"/>
    <property type="match status" value="2"/>
</dbReference>
<dbReference type="InterPro" id="IPR032675">
    <property type="entry name" value="LRR_dom_sf"/>
</dbReference>
<dbReference type="Pfam" id="PF13855">
    <property type="entry name" value="LRR_8"/>
    <property type="match status" value="2"/>
</dbReference>
<evidence type="ECO:0000256" key="4">
    <source>
        <dbReference type="ARBA" id="ARBA00012513"/>
    </source>
</evidence>
<evidence type="ECO:0000256" key="7">
    <source>
        <dbReference type="ARBA" id="ARBA00022527"/>
    </source>
</evidence>
<feature type="domain" description="Protein kinase" evidence="27">
    <location>
        <begin position="623"/>
        <end position="900"/>
    </location>
</feature>
<evidence type="ECO:0000256" key="1">
    <source>
        <dbReference type="ARBA" id="ARBA00004251"/>
    </source>
</evidence>
<dbReference type="PANTHER" id="PTHR48056">
    <property type="entry name" value="LRR RECEPTOR-LIKE SERINE/THREONINE-PROTEIN KINASE-RELATED"/>
    <property type="match status" value="1"/>
</dbReference>
<dbReference type="InterPro" id="IPR050647">
    <property type="entry name" value="Plant_LRR-RLKs"/>
</dbReference>
<dbReference type="GO" id="GO:0009942">
    <property type="term" value="P:longitudinal axis specification"/>
    <property type="evidence" value="ECO:0007669"/>
    <property type="project" value="UniProtKB-ARBA"/>
</dbReference>
<organism evidence="28 29">
    <name type="scientific">Perilla frutescens var. hirtella</name>
    <name type="common">Perilla citriodora</name>
    <name type="synonym">Perilla setoyensis</name>
    <dbReference type="NCBI Taxonomy" id="608512"/>
    <lineage>
        <taxon>Eukaryota</taxon>
        <taxon>Viridiplantae</taxon>
        <taxon>Streptophyta</taxon>
        <taxon>Embryophyta</taxon>
        <taxon>Tracheophyta</taxon>
        <taxon>Spermatophyta</taxon>
        <taxon>Magnoliopsida</taxon>
        <taxon>eudicotyledons</taxon>
        <taxon>Gunneridae</taxon>
        <taxon>Pentapetalae</taxon>
        <taxon>asterids</taxon>
        <taxon>lamiids</taxon>
        <taxon>Lamiales</taxon>
        <taxon>Lamiaceae</taxon>
        <taxon>Nepetoideae</taxon>
        <taxon>Elsholtzieae</taxon>
        <taxon>Perilla</taxon>
    </lineage>
</organism>
<keyword evidence="18 25" id="KW-0472">Membrane</keyword>
<feature type="signal peptide" evidence="26">
    <location>
        <begin position="1"/>
        <end position="35"/>
    </location>
</feature>
<dbReference type="InterPro" id="IPR008271">
    <property type="entry name" value="Ser/Thr_kinase_AS"/>
</dbReference>
<feature type="compositionally biased region" description="Basic and acidic residues" evidence="24">
    <location>
        <begin position="539"/>
        <end position="550"/>
    </location>
</feature>
<dbReference type="GO" id="GO:0006952">
    <property type="term" value="P:defense response"/>
    <property type="evidence" value="ECO:0007669"/>
    <property type="project" value="UniProtKB-ARBA"/>
</dbReference>
<accession>A0AAD4IXT0</accession>
<dbReference type="GO" id="GO:0004674">
    <property type="term" value="F:protein serine/threonine kinase activity"/>
    <property type="evidence" value="ECO:0007669"/>
    <property type="project" value="UniProtKB-KW"/>
</dbReference>
<feature type="binding site" evidence="23">
    <location>
        <position position="651"/>
    </location>
    <ligand>
        <name>ATP</name>
        <dbReference type="ChEBI" id="CHEBI:30616"/>
    </ligand>
</feature>
<keyword evidence="20" id="KW-0325">Glycoprotein</keyword>